<name>A0ABP7LLZ1_9SPHN</name>
<evidence type="ECO:0000313" key="2">
    <source>
        <dbReference type="Proteomes" id="UP001500827"/>
    </source>
</evidence>
<evidence type="ECO:0000313" key="1">
    <source>
        <dbReference type="EMBL" id="GAA3903654.1"/>
    </source>
</evidence>
<dbReference type="EMBL" id="BAABBM010000001">
    <property type="protein sequence ID" value="GAA3903654.1"/>
    <property type="molecule type" value="Genomic_DNA"/>
</dbReference>
<gene>
    <name evidence="1" type="ORF">GCM10022276_22900</name>
</gene>
<accession>A0ABP7LLZ1</accession>
<organism evidence="1 2">
    <name type="scientific">Sphingomonas limnosediminicola</name>
    <dbReference type="NCBI Taxonomy" id="940133"/>
    <lineage>
        <taxon>Bacteria</taxon>
        <taxon>Pseudomonadati</taxon>
        <taxon>Pseudomonadota</taxon>
        <taxon>Alphaproteobacteria</taxon>
        <taxon>Sphingomonadales</taxon>
        <taxon>Sphingomonadaceae</taxon>
        <taxon>Sphingomonas</taxon>
    </lineage>
</organism>
<sequence length="99" mass="10886">MAVEEHLRKPAETRTNFGLQRCLACSRIAPARYQQCVETCHAKFGRLADIPLPCVQLWPLADRLLVAGFDPKLTLGTPVAWKLAHIAMGDGARFAKGTV</sequence>
<dbReference type="Proteomes" id="UP001500827">
    <property type="component" value="Unassembled WGS sequence"/>
</dbReference>
<reference evidence="2" key="1">
    <citation type="journal article" date="2019" name="Int. J. Syst. Evol. Microbiol.">
        <title>The Global Catalogue of Microorganisms (GCM) 10K type strain sequencing project: providing services to taxonomists for standard genome sequencing and annotation.</title>
        <authorList>
            <consortium name="The Broad Institute Genomics Platform"/>
            <consortium name="The Broad Institute Genome Sequencing Center for Infectious Disease"/>
            <person name="Wu L."/>
            <person name="Ma J."/>
        </authorList>
    </citation>
    <scope>NUCLEOTIDE SEQUENCE [LARGE SCALE GENOMIC DNA]</scope>
    <source>
        <strain evidence="2">JCM 17543</strain>
    </source>
</reference>
<comment type="caution">
    <text evidence="1">The sequence shown here is derived from an EMBL/GenBank/DDBJ whole genome shotgun (WGS) entry which is preliminary data.</text>
</comment>
<proteinExistence type="predicted"/>
<keyword evidence="2" id="KW-1185">Reference proteome</keyword>
<protein>
    <submittedName>
        <fullName evidence="1">Uncharacterized protein</fullName>
    </submittedName>
</protein>